<reference evidence="4 5" key="1">
    <citation type="submission" date="2024-02" db="EMBL/GenBank/DDBJ databases">
        <authorList>
            <person name="Chen Y."/>
            <person name="Shah S."/>
            <person name="Dougan E. K."/>
            <person name="Thang M."/>
            <person name="Chan C."/>
        </authorList>
    </citation>
    <scope>NUCLEOTIDE SEQUENCE [LARGE SCALE GENOMIC DNA]</scope>
</reference>
<evidence type="ECO:0000256" key="2">
    <source>
        <dbReference type="SAM" id="MobiDB-lite"/>
    </source>
</evidence>
<feature type="compositionally biased region" description="Polar residues" evidence="2">
    <location>
        <begin position="418"/>
        <end position="434"/>
    </location>
</feature>
<keyword evidence="1" id="KW-0862">Zinc</keyword>
<protein>
    <recommendedName>
        <fullName evidence="3">C3H1-type domain-containing protein</fullName>
    </recommendedName>
</protein>
<feature type="compositionally biased region" description="Low complexity" evidence="2">
    <location>
        <begin position="371"/>
        <end position="384"/>
    </location>
</feature>
<feature type="compositionally biased region" description="Basic and acidic residues" evidence="2">
    <location>
        <begin position="289"/>
        <end position="301"/>
    </location>
</feature>
<organism evidence="4 5">
    <name type="scientific">Durusdinium trenchii</name>
    <dbReference type="NCBI Taxonomy" id="1381693"/>
    <lineage>
        <taxon>Eukaryota</taxon>
        <taxon>Sar</taxon>
        <taxon>Alveolata</taxon>
        <taxon>Dinophyceae</taxon>
        <taxon>Suessiales</taxon>
        <taxon>Symbiodiniaceae</taxon>
        <taxon>Durusdinium</taxon>
    </lineage>
</organism>
<evidence type="ECO:0000256" key="1">
    <source>
        <dbReference type="PROSITE-ProRule" id="PRU00723"/>
    </source>
</evidence>
<evidence type="ECO:0000313" key="4">
    <source>
        <dbReference type="EMBL" id="CAK9113042.1"/>
    </source>
</evidence>
<feature type="domain" description="C3H1-type" evidence="3">
    <location>
        <begin position="207"/>
        <end position="234"/>
    </location>
</feature>
<comment type="caution">
    <text evidence="4">The sequence shown here is derived from an EMBL/GenBank/DDBJ whole genome shotgun (WGS) entry which is preliminary data.</text>
</comment>
<feature type="compositionally biased region" description="Low complexity" evidence="2">
    <location>
        <begin position="316"/>
        <end position="327"/>
    </location>
</feature>
<dbReference type="InterPro" id="IPR000571">
    <property type="entry name" value="Znf_CCCH"/>
</dbReference>
<feature type="zinc finger region" description="C3H1-type" evidence="1">
    <location>
        <begin position="207"/>
        <end position="234"/>
    </location>
</feature>
<dbReference type="Proteomes" id="UP001642484">
    <property type="component" value="Unassembled WGS sequence"/>
</dbReference>
<sequence length="434" mass="45169">MANGGGECLAMSMLVQDYGHEHGGVEAAAHAALAHHALAHGAARDEAHHGAGVQAADAALRGAALRGAARRGAARRGAARLGVAATADEALRAAARLAAARLVEIHVAAARLGAAQSGVARSVGPALDAAAAAMAERAGALVEAMTAVVPWTESKLGETDASNDGKLGATQGDTKNEGSGILTADVLAEAAKRAALARANAIKTLHASRDRACVFFLQGHCKLYSKCTNFHPSDEAEKQRWLDDYFATKCMLAERCTTPACLYSHPGQVRGQPPPGGTIEDAEQQDAQFKAEKAARDKLKVAQETAMSKNQSGEQSSHLSEAASHAAMKLGLNRPPPPPPPELLAVSGQDLQTPGEAADDPMEAEIRRMMQQQQQEYQAKQIVQGSATMKAGSPMPPSPLAREWNDKSSQEEGGCPTTPGSNMSRTTPLSKAAK</sequence>
<keyword evidence="1" id="KW-0863">Zinc-finger</keyword>
<gene>
    <name evidence="4" type="ORF">CCMP2556_LOCUS52348</name>
</gene>
<dbReference type="PROSITE" id="PS50103">
    <property type="entry name" value="ZF_C3H1"/>
    <property type="match status" value="1"/>
</dbReference>
<keyword evidence="5" id="KW-1185">Reference proteome</keyword>
<proteinExistence type="predicted"/>
<feature type="compositionally biased region" description="Polar residues" evidence="2">
    <location>
        <begin position="305"/>
        <end position="315"/>
    </location>
</feature>
<dbReference type="EMBL" id="CAXAMN010027805">
    <property type="protein sequence ID" value="CAK9113042.1"/>
    <property type="molecule type" value="Genomic_DNA"/>
</dbReference>
<keyword evidence="1" id="KW-0479">Metal-binding</keyword>
<dbReference type="Gene3D" id="4.10.1000.10">
    <property type="entry name" value="Zinc finger, CCCH-type"/>
    <property type="match status" value="1"/>
</dbReference>
<feature type="region of interest" description="Disordered" evidence="2">
    <location>
        <begin position="267"/>
        <end position="434"/>
    </location>
</feature>
<name>A0ABP0SKZ0_9DINO</name>
<evidence type="ECO:0000313" key="5">
    <source>
        <dbReference type="Proteomes" id="UP001642484"/>
    </source>
</evidence>
<accession>A0ABP0SKZ0</accession>
<evidence type="ECO:0000259" key="3">
    <source>
        <dbReference type="PROSITE" id="PS50103"/>
    </source>
</evidence>